<dbReference type="NCBIfam" id="TIGR00071">
    <property type="entry name" value="hisT_truA"/>
    <property type="match status" value="1"/>
</dbReference>
<name>A0A5P1RBH8_9GAMM</name>
<dbReference type="HAMAP" id="MF_00171">
    <property type="entry name" value="TruA"/>
    <property type="match status" value="1"/>
</dbReference>
<evidence type="ECO:0000256" key="6">
    <source>
        <dbReference type="PIRSR" id="PIRSR001430-2"/>
    </source>
</evidence>
<evidence type="ECO:0000256" key="3">
    <source>
        <dbReference type="ARBA" id="ARBA00023235"/>
    </source>
</evidence>
<protein>
    <recommendedName>
        <fullName evidence="4">tRNA pseudouridine synthase A</fullName>
        <ecNumber evidence="4">5.4.99.12</ecNumber>
    </recommendedName>
    <alternativeName>
        <fullName evidence="4">tRNA pseudouridine(38-40) synthase</fullName>
    </alternativeName>
    <alternativeName>
        <fullName evidence="4">tRNA pseudouridylate synthase I</fullName>
    </alternativeName>
    <alternativeName>
        <fullName evidence="4">tRNA-uridine isomerase I</fullName>
    </alternativeName>
</protein>
<feature type="domain" description="Pseudouridine synthase I TruA alpha/beta" evidence="8">
    <location>
        <begin position="25"/>
        <end position="123"/>
    </location>
</feature>
<dbReference type="CDD" id="cd02570">
    <property type="entry name" value="PseudoU_synth_EcTruA"/>
    <property type="match status" value="1"/>
</dbReference>
<dbReference type="InterPro" id="IPR020094">
    <property type="entry name" value="TruA/RsuA/RluB/E/F_N"/>
</dbReference>
<evidence type="ECO:0000313" key="10">
    <source>
        <dbReference type="Proteomes" id="UP000324760"/>
    </source>
</evidence>
<dbReference type="InterPro" id="IPR020095">
    <property type="entry name" value="PsdUridine_synth_TruA_C"/>
</dbReference>
<feature type="active site" description="Nucleophile" evidence="4 5">
    <location>
        <position position="72"/>
    </location>
</feature>
<reference evidence="9 10" key="1">
    <citation type="journal article" date="2019" name="Biochem. Eng. J.">
        <title>Metabolic engineering of the marine bacteria Neptunomonas concharum for the production of acetoin and meso-2,3-butanediol from acetate.</title>
        <authorList>
            <person name="Li W."/>
            <person name="Pu N."/>
            <person name="Liu C.-X."/>
            <person name="Yuan Q.-P."/>
            <person name="Li Z.-J."/>
        </authorList>
    </citation>
    <scope>NUCLEOTIDE SEQUENCE [LARGE SCALE GENOMIC DNA]</scope>
    <source>
        <strain evidence="9 10">JCM17730</strain>
    </source>
</reference>
<dbReference type="PANTHER" id="PTHR11142:SF0">
    <property type="entry name" value="TRNA PSEUDOURIDINE SYNTHASE-LIKE 1"/>
    <property type="match status" value="1"/>
</dbReference>
<dbReference type="RefSeq" id="WP_138987723.1">
    <property type="nucleotide sequence ID" value="NZ_CP043869.1"/>
</dbReference>
<dbReference type="OrthoDB" id="9811823at2"/>
<evidence type="ECO:0000256" key="2">
    <source>
        <dbReference type="ARBA" id="ARBA00022694"/>
    </source>
</evidence>
<evidence type="ECO:0000259" key="8">
    <source>
        <dbReference type="Pfam" id="PF01416"/>
    </source>
</evidence>
<dbReference type="PANTHER" id="PTHR11142">
    <property type="entry name" value="PSEUDOURIDYLATE SYNTHASE"/>
    <property type="match status" value="1"/>
</dbReference>
<dbReference type="SUPFAM" id="SSF55120">
    <property type="entry name" value="Pseudouridine synthase"/>
    <property type="match status" value="1"/>
</dbReference>
<accession>A0A5P1RBH8</accession>
<feature type="domain" description="Pseudouridine synthase I TruA alpha/beta" evidence="8">
    <location>
        <begin position="165"/>
        <end position="265"/>
    </location>
</feature>
<comment type="caution">
    <text evidence="4">Lacks conserved residue(s) required for the propagation of feature annotation.</text>
</comment>
<dbReference type="EC" id="5.4.99.12" evidence="4"/>
<dbReference type="KEGG" id="ncu:F0U83_09675"/>
<evidence type="ECO:0000256" key="4">
    <source>
        <dbReference type="HAMAP-Rule" id="MF_00171"/>
    </source>
</evidence>
<keyword evidence="10" id="KW-1185">Reference proteome</keyword>
<evidence type="ECO:0000313" key="9">
    <source>
        <dbReference type="EMBL" id="QEQ96968.1"/>
    </source>
</evidence>
<evidence type="ECO:0000256" key="5">
    <source>
        <dbReference type="PIRSR" id="PIRSR001430-1"/>
    </source>
</evidence>
<dbReference type="Gene3D" id="3.30.70.660">
    <property type="entry name" value="Pseudouridine synthase I, catalytic domain, C-terminal subdomain"/>
    <property type="match status" value="1"/>
</dbReference>
<feature type="binding site" evidence="4 6">
    <location>
        <position position="130"/>
    </location>
    <ligand>
        <name>substrate</name>
    </ligand>
</feature>
<dbReference type="Gene3D" id="3.30.70.580">
    <property type="entry name" value="Pseudouridine synthase I, catalytic domain, N-terminal subdomain"/>
    <property type="match status" value="1"/>
</dbReference>
<dbReference type="Proteomes" id="UP000324760">
    <property type="component" value="Chromosome"/>
</dbReference>
<comment type="similarity">
    <text evidence="1 4 7">Belongs to the tRNA pseudouridine synthase TruA family.</text>
</comment>
<dbReference type="GO" id="GO:0003723">
    <property type="term" value="F:RNA binding"/>
    <property type="evidence" value="ECO:0007669"/>
    <property type="project" value="InterPro"/>
</dbReference>
<comment type="subunit">
    <text evidence="4">Homodimer.</text>
</comment>
<comment type="catalytic activity">
    <reaction evidence="4 7">
        <text>uridine(38/39/40) in tRNA = pseudouridine(38/39/40) in tRNA</text>
        <dbReference type="Rhea" id="RHEA:22376"/>
        <dbReference type="Rhea" id="RHEA-COMP:10085"/>
        <dbReference type="Rhea" id="RHEA-COMP:10087"/>
        <dbReference type="ChEBI" id="CHEBI:65314"/>
        <dbReference type="ChEBI" id="CHEBI:65315"/>
        <dbReference type="EC" id="5.4.99.12"/>
    </reaction>
</comment>
<evidence type="ECO:0000256" key="1">
    <source>
        <dbReference type="ARBA" id="ARBA00009375"/>
    </source>
</evidence>
<keyword evidence="2 4" id="KW-0819">tRNA processing</keyword>
<dbReference type="Pfam" id="PF01416">
    <property type="entry name" value="PseudoU_synth_1"/>
    <property type="match status" value="2"/>
</dbReference>
<evidence type="ECO:0000256" key="7">
    <source>
        <dbReference type="RuleBase" id="RU003792"/>
    </source>
</evidence>
<dbReference type="PIRSF" id="PIRSF001430">
    <property type="entry name" value="tRNA_psdUrid_synth"/>
    <property type="match status" value="1"/>
</dbReference>
<sequence length="284" mass="31551">MTEVPVKPSDTQGAIFIAPYRYALCIEYAGSSYKGWQKQKADEVPTIQGYVEKALSIVANETVSVVCAGRTDAGVNGTYQVIHFDTYAKREPRAWVMGTNTHLPSDIAVRWAKPVDDSFHARFSALERRYRYLIYSQEVMPALLSKGVTWTYKTLDVERMRSAGAYLVGEHDFTSYRAVGCQAKSPVRTIRSLEVYTSGDLIVIDVTANAFLHHMVRNIAGVLMTVGAGEAEPEWAKAVLDAKDRAKGGVTAPPFGLYFVDVKYPEKFELPKSTLGPYFLNISN</sequence>
<dbReference type="AlphaFoldDB" id="A0A5P1RBH8"/>
<keyword evidence="3 4" id="KW-0413">Isomerase</keyword>
<dbReference type="InterPro" id="IPR001406">
    <property type="entry name" value="PsdUridine_synth_TruA"/>
</dbReference>
<organism evidence="9 10">
    <name type="scientific">Neptunomonas concharum</name>
    <dbReference type="NCBI Taxonomy" id="1031538"/>
    <lineage>
        <taxon>Bacteria</taxon>
        <taxon>Pseudomonadati</taxon>
        <taxon>Pseudomonadota</taxon>
        <taxon>Gammaproteobacteria</taxon>
        <taxon>Oceanospirillales</taxon>
        <taxon>Oceanospirillaceae</taxon>
        <taxon>Neptunomonas</taxon>
    </lineage>
</organism>
<dbReference type="InterPro" id="IPR020103">
    <property type="entry name" value="PsdUridine_synth_cat_dom_sf"/>
</dbReference>
<dbReference type="EMBL" id="CP043869">
    <property type="protein sequence ID" value="QEQ96968.1"/>
    <property type="molecule type" value="Genomic_DNA"/>
</dbReference>
<comment type="function">
    <text evidence="4">Formation of pseudouridine at positions 38, 39 and 40 in the anticodon stem and loop of transfer RNAs.</text>
</comment>
<dbReference type="InterPro" id="IPR020097">
    <property type="entry name" value="PsdUridine_synth_TruA_a/b_dom"/>
</dbReference>
<dbReference type="GO" id="GO:0031119">
    <property type="term" value="P:tRNA pseudouridine synthesis"/>
    <property type="evidence" value="ECO:0007669"/>
    <property type="project" value="UniProtKB-UniRule"/>
</dbReference>
<gene>
    <name evidence="4 9" type="primary">truA</name>
    <name evidence="9" type="ORF">F0U83_09675</name>
</gene>
<proteinExistence type="inferred from homology"/>
<dbReference type="GO" id="GO:0160147">
    <property type="term" value="F:tRNA pseudouridine(38-40) synthase activity"/>
    <property type="evidence" value="ECO:0007669"/>
    <property type="project" value="UniProtKB-EC"/>
</dbReference>
<dbReference type="FunFam" id="3.30.70.580:FF:000001">
    <property type="entry name" value="tRNA pseudouridine synthase A"/>
    <property type="match status" value="1"/>
</dbReference>